<dbReference type="CDD" id="cd03230">
    <property type="entry name" value="ABC_DR_subfamily_A"/>
    <property type="match status" value="1"/>
</dbReference>
<dbReference type="InterPro" id="IPR027417">
    <property type="entry name" value="P-loop_NTPase"/>
</dbReference>
<evidence type="ECO:0000256" key="1">
    <source>
        <dbReference type="ARBA" id="ARBA00022448"/>
    </source>
</evidence>
<dbReference type="SMART" id="SM00382">
    <property type="entry name" value="AAA"/>
    <property type="match status" value="1"/>
</dbReference>
<evidence type="ECO:0000256" key="2">
    <source>
        <dbReference type="ARBA" id="ARBA00022741"/>
    </source>
</evidence>
<keyword evidence="1" id="KW-0813">Transport</keyword>
<sequence length="212" mass="22309">MPRSASVSSLFCSGVDVAYARRPVLRDVSLALGKGVHGLWGANGSGKSTLLRVLSGAARPDRGVVSIAGHDLERDPVAARARLAYVPDEAPLYPFMTGHDLMALCAWARKAPALSPDLIDGFGLTPHMNKRYDALSLGTRRKMLIVSAFIGAPDVILMDEPGNGLDAASHDFFTALLRGTGKQACVLISTHHASFLEALGATTIAMTTLGTA</sequence>
<evidence type="ECO:0000313" key="6">
    <source>
        <dbReference type="Proteomes" id="UP001523401"/>
    </source>
</evidence>
<name>A0ABT1CDG0_9PROT</name>
<organism evidence="5 6">
    <name type="scientific">Asaia lannensis NBRC 102526</name>
    <dbReference type="NCBI Taxonomy" id="1307926"/>
    <lineage>
        <taxon>Bacteria</taxon>
        <taxon>Pseudomonadati</taxon>
        <taxon>Pseudomonadota</taxon>
        <taxon>Alphaproteobacteria</taxon>
        <taxon>Acetobacterales</taxon>
        <taxon>Acetobacteraceae</taxon>
        <taxon>Asaia</taxon>
    </lineage>
</organism>
<dbReference type="RefSeq" id="WP_222546452.1">
    <property type="nucleotide sequence ID" value="NZ_BAPW01000034.1"/>
</dbReference>
<dbReference type="InterPro" id="IPR003593">
    <property type="entry name" value="AAA+_ATPase"/>
</dbReference>
<keyword evidence="3 5" id="KW-0067">ATP-binding</keyword>
<dbReference type="Proteomes" id="UP001523401">
    <property type="component" value="Unassembled WGS sequence"/>
</dbReference>
<reference evidence="5 6" key="1">
    <citation type="submission" date="2022-06" db="EMBL/GenBank/DDBJ databases">
        <title>Whole-genome of Asaia lannensis strain LMG 27011T.</title>
        <authorList>
            <person name="Sombolestani A."/>
        </authorList>
    </citation>
    <scope>NUCLEOTIDE SEQUENCE [LARGE SCALE GENOMIC DNA]</scope>
    <source>
        <strain evidence="5 6">NBRC 102526</strain>
    </source>
</reference>
<dbReference type="Gene3D" id="3.40.50.300">
    <property type="entry name" value="P-loop containing nucleotide triphosphate hydrolases"/>
    <property type="match status" value="1"/>
</dbReference>
<dbReference type="PANTHER" id="PTHR42939:SF1">
    <property type="entry name" value="ABC TRANSPORTER ATP-BINDING PROTEIN ALBC-RELATED"/>
    <property type="match status" value="1"/>
</dbReference>
<comment type="caution">
    <text evidence="5">The sequence shown here is derived from an EMBL/GenBank/DDBJ whole genome shotgun (WGS) entry which is preliminary data.</text>
</comment>
<evidence type="ECO:0000259" key="4">
    <source>
        <dbReference type="PROSITE" id="PS50893"/>
    </source>
</evidence>
<proteinExistence type="predicted"/>
<dbReference type="PANTHER" id="PTHR42939">
    <property type="entry name" value="ABC TRANSPORTER ATP-BINDING PROTEIN ALBC-RELATED"/>
    <property type="match status" value="1"/>
</dbReference>
<accession>A0ABT1CDG0</accession>
<gene>
    <name evidence="5" type="ORF">NF685_01035</name>
</gene>
<dbReference type="PROSITE" id="PS50893">
    <property type="entry name" value="ABC_TRANSPORTER_2"/>
    <property type="match status" value="1"/>
</dbReference>
<dbReference type="Pfam" id="PF00005">
    <property type="entry name" value="ABC_tran"/>
    <property type="match status" value="1"/>
</dbReference>
<dbReference type="InterPro" id="IPR003439">
    <property type="entry name" value="ABC_transporter-like_ATP-bd"/>
</dbReference>
<evidence type="ECO:0000313" key="5">
    <source>
        <dbReference type="EMBL" id="MCO6158611.1"/>
    </source>
</evidence>
<evidence type="ECO:0000256" key="3">
    <source>
        <dbReference type="ARBA" id="ARBA00022840"/>
    </source>
</evidence>
<dbReference type="SUPFAM" id="SSF52540">
    <property type="entry name" value="P-loop containing nucleoside triphosphate hydrolases"/>
    <property type="match status" value="1"/>
</dbReference>
<feature type="domain" description="ABC transporter" evidence="4">
    <location>
        <begin position="5"/>
        <end position="208"/>
    </location>
</feature>
<dbReference type="InterPro" id="IPR051782">
    <property type="entry name" value="ABC_Transporter_VariousFunc"/>
</dbReference>
<protein>
    <submittedName>
        <fullName evidence="5">ABC transporter ATP-binding protein</fullName>
    </submittedName>
</protein>
<keyword evidence="2" id="KW-0547">Nucleotide-binding</keyword>
<dbReference type="EMBL" id="JAMXQU010000001">
    <property type="protein sequence ID" value="MCO6158611.1"/>
    <property type="molecule type" value="Genomic_DNA"/>
</dbReference>
<dbReference type="GO" id="GO:0005524">
    <property type="term" value="F:ATP binding"/>
    <property type="evidence" value="ECO:0007669"/>
    <property type="project" value="UniProtKB-KW"/>
</dbReference>
<keyword evidence="6" id="KW-1185">Reference proteome</keyword>